<keyword evidence="3" id="KW-0969">Cilium</keyword>
<dbReference type="Proteomes" id="UP001321700">
    <property type="component" value="Unassembled WGS sequence"/>
</dbReference>
<protein>
    <submittedName>
        <fullName evidence="3">Flagellar hook-length control protein FliK</fullName>
    </submittedName>
</protein>
<keyword evidence="3" id="KW-0282">Flagellum</keyword>
<evidence type="ECO:0000313" key="4">
    <source>
        <dbReference type="Proteomes" id="UP001321700"/>
    </source>
</evidence>
<keyword evidence="3" id="KW-0966">Cell projection</keyword>
<dbReference type="InterPro" id="IPR021136">
    <property type="entry name" value="Flagellar_hook_control-like_C"/>
</dbReference>
<proteinExistence type="predicted"/>
<name>A0ABU3KKU8_9BURK</name>
<keyword evidence="4" id="KW-1185">Reference proteome</keyword>
<dbReference type="EMBL" id="JAVBIK010000001">
    <property type="protein sequence ID" value="MDT7518400.1"/>
    <property type="molecule type" value="Genomic_DNA"/>
</dbReference>
<accession>A0ABU3KKU8</accession>
<dbReference type="RefSeq" id="WP_313874160.1">
    <property type="nucleotide sequence ID" value="NZ_JAVBIK010000001.1"/>
</dbReference>
<reference evidence="3 4" key="1">
    <citation type="submission" date="2023-08" db="EMBL/GenBank/DDBJ databases">
        <title>Rhodoferax potami sp. nov. and Rhodoferax mekongensis sp. nov., isolated from the Mekong River in Thailand.</title>
        <authorList>
            <person name="Kitikhun S."/>
            <person name="Charoenyingcharoen P."/>
            <person name="Siriarchawattana P."/>
            <person name="Likhitrattanapisal S."/>
            <person name="Nilsakha T."/>
            <person name="Chanpet A."/>
            <person name="Rattanawaree P."/>
            <person name="Ingsriswang S."/>
        </authorList>
    </citation>
    <scope>NUCLEOTIDE SEQUENCE [LARGE SCALE GENOMIC DNA]</scope>
    <source>
        <strain evidence="3 4">TBRC 17660</strain>
    </source>
</reference>
<feature type="domain" description="Flagellar hook-length control protein-like C-terminal" evidence="2">
    <location>
        <begin position="272"/>
        <end position="350"/>
    </location>
</feature>
<evidence type="ECO:0000313" key="3">
    <source>
        <dbReference type="EMBL" id="MDT7518400.1"/>
    </source>
</evidence>
<gene>
    <name evidence="3" type="ORF">RAE19_06715</name>
</gene>
<feature type="region of interest" description="Disordered" evidence="1">
    <location>
        <begin position="1"/>
        <end position="32"/>
    </location>
</feature>
<evidence type="ECO:0000256" key="1">
    <source>
        <dbReference type="SAM" id="MobiDB-lite"/>
    </source>
</evidence>
<dbReference type="InterPro" id="IPR038610">
    <property type="entry name" value="FliK-like_C_sf"/>
</dbReference>
<feature type="region of interest" description="Disordered" evidence="1">
    <location>
        <begin position="215"/>
        <end position="236"/>
    </location>
</feature>
<sequence length="394" mass="39701">MTIELAPKAQPTPAKESAPQVNKKASADSTASTPVGPSFFTILEGIDEAPAGNIISGGTLDGGLPLASDAVPLQSDAAGVAVDDEAEGLLGDAAFLALLGVTPPAVAIATPTEGVVPKPAKLQSSEGGASLVGVLDAGAKKAPVAPTKSGRDALLAAAEAASESVLGNAGDRTTAASPGLLMPPKDVMPERIQRMTQDAIVSMFKGVEAIPLAGANSRDRVQEPGTSTRGGGSDALAPLSGLQQSAGGAMGVDGVFAGSATEAMGEQFSEDVKYWVGQDMQKAELTLDGFGQSAVEVSISLQGNEAHVAFRTDEAQTRDALSSASTQLQDALNRQGMSLAGVSVGTSNAGDSRDKAGQGQSSPWRRARVEGAEEVTVSSGIKPLNSGRNIDLFV</sequence>
<feature type="region of interest" description="Disordered" evidence="1">
    <location>
        <begin position="341"/>
        <end position="371"/>
    </location>
</feature>
<comment type="caution">
    <text evidence="3">The sequence shown here is derived from an EMBL/GenBank/DDBJ whole genome shotgun (WGS) entry which is preliminary data.</text>
</comment>
<dbReference type="Gene3D" id="3.30.750.140">
    <property type="match status" value="1"/>
</dbReference>
<dbReference type="CDD" id="cd17470">
    <property type="entry name" value="T3SS_Flik_C"/>
    <property type="match status" value="1"/>
</dbReference>
<evidence type="ECO:0000259" key="2">
    <source>
        <dbReference type="Pfam" id="PF02120"/>
    </source>
</evidence>
<organism evidence="3 4">
    <name type="scientific">Rhodoferax potami</name>
    <dbReference type="NCBI Taxonomy" id="3068338"/>
    <lineage>
        <taxon>Bacteria</taxon>
        <taxon>Pseudomonadati</taxon>
        <taxon>Pseudomonadota</taxon>
        <taxon>Betaproteobacteria</taxon>
        <taxon>Burkholderiales</taxon>
        <taxon>Comamonadaceae</taxon>
        <taxon>Rhodoferax</taxon>
    </lineage>
</organism>
<dbReference type="Pfam" id="PF02120">
    <property type="entry name" value="Flg_hook"/>
    <property type="match status" value="1"/>
</dbReference>